<gene>
    <name evidence="2" type="ORF">EXY23_03630</name>
</gene>
<comment type="caution">
    <text evidence="2">The sequence shown here is derived from an EMBL/GenBank/DDBJ whole genome shotgun (WGS) entry which is preliminary data.</text>
</comment>
<organism evidence="2 3">
    <name type="scientific">Roseicella aquatilis</name>
    <dbReference type="NCBI Taxonomy" id="2527868"/>
    <lineage>
        <taxon>Bacteria</taxon>
        <taxon>Pseudomonadati</taxon>
        <taxon>Pseudomonadota</taxon>
        <taxon>Alphaproteobacteria</taxon>
        <taxon>Acetobacterales</taxon>
        <taxon>Roseomonadaceae</taxon>
        <taxon>Roseicella</taxon>
    </lineage>
</organism>
<feature type="transmembrane region" description="Helical" evidence="1">
    <location>
        <begin position="55"/>
        <end position="73"/>
    </location>
</feature>
<sequence>MPDDTGPAPLAPVALLGRCPRCGSGPLFSGLLTVRDACPACGLDLRAHDSGDGPAVAGIFIVGALVVIAALMVDVTYEPPLWLHALLWPVAILLLSLVVMRIAKGLLVALQYRHRLRTPVR</sequence>
<keyword evidence="1" id="KW-0812">Transmembrane</keyword>
<keyword evidence="3" id="KW-1185">Reference proteome</keyword>
<dbReference type="InterPro" id="IPR009325">
    <property type="entry name" value="DUF983"/>
</dbReference>
<reference evidence="2 3" key="1">
    <citation type="submission" date="2019-03" db="EMBL/GenBank/DDBJ databases">
        <title>Paracraurococcus aquatilis NE82 genome sequence.</title>
        <authorList>
            <person name="Zhao Y."/>
            <person name="Du Z."/>
        </authorList>
    </citation>
    <scope>NUCLEOTIDE SEQUENCE [LARGE SCALE GENOMIC DNA]</scope>
    <source>
        <strain evidence="2 3">NE82</strain>
    </source>
</reference>
<keyword evidence="1" id="KW-0472">Membrane</keyword>
<dbReference type="OrthoDB" id="9799456at2"/>
<feature type="transmembrane region" description="Helical" evidence="1">
    <location>
        <begin position="85"/>
        <end position="107"/>
    </location>
</feature>
<evidence type="ECO:0000256" key="1">
    <source>
        <dbReference type="SAM" id="Phobius"/>
    </source>
</evidence>
<dbReference type="EMBL" id="SKBM01000002">
    <property type="protein sequence ID" value="TCZ66175.1"/>
    <property type="molecule type" value="Genomic_DNA"/>
</dbReference>
<dbReference type="RefSeq" id="WP_132284623.1">
    <property type="nucleotide sequence ID" value="NZ_SKBM01000002.1"/>
</dbReference>
<accession>A0A4R4DYJ8</accession>
<dbReference type="Proteomes" id="UP000295023">
    <property type="component" value="Unassembled WGS sequence"/>
</dbReference>
<dbReference type="Pfam" id="PF06170">
    <property type="entry name" value="DUF983"/>
    <property type="match status" value="1"/>
</dbReference>
<evidence type="ECO:0000313" key="2">
    <source>
        <dbReference type="EMBL" id="TCZ66175.1"/>
    </source>
</evidence>
<protein>
    <submittedName>
        <fullName evidence="2">DUF983 domain-containing protein</fullName>
    </submittedName>
</protein>
<proteinExistence type="predicted"/>
<keyword evidence="1" id="KW-1133">Transmembrane helix</keyword>
<evidence type="ECO:0000313" key="3">
    <source>
        <dbReference type="Proteomes" id="UP000295023"/>
    </source>
</evidence>
<name>A0A4R4DYJ8_9PROT</name>
<dbReference type="AlphaFoldDB" id="A0A4R4DYJ8"/>